<evidence type="ECO:0000256" key="3">
    <source>
        <dbReference type="ARBA" id="ARBA00022989"/>
    </source>
</evidence>
<dbReference type="Pfam" id="PF11970">
    <property type="entry name" value="GPR_Gpa2_C"/>
    <property type="match status" value="1"/>
</dbReference>
<feature type="transmembrane region" description="Helical" evidence="6">
    <location>
        <begin position="479"/>
        <end position="501"/>
    </location>
</feature>
<feature type="transmembrane region" description="Helical" evidence="6">
    <location>
        <begin position="27"/>
        <end position="49"/>
    </location>
</feature>
<sequence length="602" mass="67534">MTEALSSPVVPRDINAVHDRQFTISTLTILSLTFASLSIVSTLCTLYWFIKMRKGFRHELIMLLIQSDFIKSVAFLVFPIVSFLRGFVQSDSKFCQASGFILAMGIEASDIAVLLIALHSIMYIFWPRSGLYPYRRLAYLIYYVFPPLVASMAFISGDGYENVGHYCYLERNAGWRRMALSWIPRYIISTTIIVIYAFIYFYIRGRMIDYGRRSSGFVPEEGPFRASMPTVPSLSHHGLLLSAANSRRGSAADSAVTKSRQRSISSASSVGLTHDGFATHSHAAASPSRRTVEWAGWNGFHQQATSEKAPGSDDSPDPLAPALESIPEPSPTYAPREIHHDGIDTLEPPLVRGPRHSSHPSRGPSPSPAESAAQPTPRPPTITASLRQKFQLPRPRPKPLFSVLRSKPPHSLAQTADTDPIVMTPAFLEPGLEQNRDKIRRQLRSLFAYPLVYILVWVFPFVSHVMGYDDSVRPGDPEWLLILGIISLCGQGTVDCALFTFRERPWRQARGGFWESLWKRLRLFDSDVSNGGLAGRTQDEMLVDGKLARKRRDEEEAFERMRVEGLGHQGIKGAGKRGAREWWDMDFDDVSDGGRVRDEEEI</sequence>
<dbReference type="GO" id="GO:0004930">
    <property type="term" value="F:G protein-coupled receptor activity"/>
    <property type="evidence" value="ECO:0007669"/>
    <property type="project" value="TreeGrafter"/>
</dbReference>
<keyword evidence="10" id="KW-1185">Reference proteome</keyword>
<feature type="domain" description="G protein-coupled receptor GPR1/2/3 C-terminal" evidence="8">
    <location>
        <begin position="434"/>
        <end position="507"/>
    </location>
</feature>
<feature type="compositionally biased region" description="Low complexity" evidence="5">
    <location>
        <begin position="360"/>
        <end position="375"/>
    </location>
</feature>
<keyword evidence="4 6" id="KW-0472">Membrane</keyword>
<comment type="subcellular location">
    <subcellularLocation>
        <location evidence="1">Membrane</location>
        <topology evidence="1">Multi-pass membrane protein</topology>
    </subcellularLocation>
</comment>
<protein>
    <submittedName>
        <fullName evidence="9">G protein-coupled glucose receptor regulating Gpa2-domain-containing protein</fullName>
    </submittedName>
</protein>
<name>A0AA40K303_9PEZI</name>
<dbReference type="GO" id="GO:0005886">
    <property type="term" value="C:plasma membrane"/>
    <property type="evidence" value="ECO:0007669"/>
    <property type="project" value="TreeGrafter"/>
</dbReference>
<keyword evidence="9" id="KW-0675">Receptor</keyword>
<feature type="transmembrane region" description="Helical" evidence="6">
    <location>
        <begin position="69"/>
        <end position="88"/>
    </location>
</feature>
<dbReference type="InterPro" id="IPR023041">
    <property type="entry name" value="Glucose_rcpt_Git3-like_N"/>
</dbReference>
<dbReference type="InterPro" id="IPR022596">
    <property type="entry name" value="GPR1/2/3_C"/>
</dbReference>
<evidence type="ECO:0000259" key="7">
    <source>
        <dbReference type="Pfam" id="PF11710"/>
    </source>
</evidence>
<evidence type="ECO:0000256" key="1">
    <source>
        <dbReference type="ARBA" id="ARBA00004141"/>
    </source>
</evidence>
<evidence type="ECO:0000259" key="8">
    <source>
        <dbReference type="Pfam" id="PF11970"/>
    </source>
</evidence>
<evidence type="ECO:0000313" key="9">
    <source>
        <dbReference type="EMBL" id="KAK0744044.1"/>
    </source>
</evidence>
<dbReference type="Gene3D" id="1.20.1070.10">
    <property type="entry name" value="Rhodopsin 7-helix transmembrane proteins"/>
    <property type="match status" value="1"/>
</dbReference>
<feature type="region of interest" description="Disordered" evidence="5">
    <location>
        <begin position="303"/>
        <end position="415"/>
    </location>
</feature>
<feature type="transmembrane region" description="Helical" evidence="6">
    <location>
        <begin position="183"/>
        <end position="203"/>
    </location>
</feature>
<gene>
    <name evidence="9" type="ORF">B0T18DRAFT_439705</name>
</gene>
<evidence type="ECO:0000256" key="2">
    <source>
        <dbReference type="ARBA" id="ARBA00022692"/>
    </source>
</evidence>
<organism evidence="9 10">
    <name type="scientific">Schizothecium vesticola</name>
    <dbReference type="NCBI Taxonomy" id="314040"/>
    <lineage>
        <taxon>Eukaryota</taxon>
        <taxon>Fungi</taxon>
        <taxon>Dikarya</taxon>
        <taxon>Ascomycota</taxon>
        <taxon>Pezizomycotina</taxon>
        <taxon>Sordariomycetes</taxon>
        <taxon>Sordariomycetidae</taxon>
        <taxon>Sordariales</taxon>
        <taxon>Schizotheciaceae</taxon>
        <taxon>Schizothecium</taxon>
    </lineage>
</organism>
<dbReference type="PANTHER" id="PTHR23112:SF37">
    <property type="entry name" value="G PROTEIN-COUPLED RECEPTOR GPR1"/>
    <property type="match status" value="1"/>
</dbReference>
<feature type="transmembrane region" description="Helical" evidence="6">
    <location>
        <begin position="100"/>
        <end position="125"/>
    </location>
</feature>
<keyword evidence="2 6" id="KW-0812">Transmembrane</keyword>
<accession>A0AA40K303</accession>
<evidence type="ECO:0000256" key="5">
    <source>
        <dbReference type="SAM" id="MobiDB-lite"/>
    </source>
</evidence>
<dbReference type="GO" id="GO:0007189">
    <property type="term" value="P:adenylate cyclase-activating G protein-coupled receptor signaling pathway"/>
    <property type="evidence" value="ECO:0007669"/>
    <property type="project" value="TreeGrafter"/>
</dbReference>
<reference evidence="9" key="1">
    <citation type="submission" date="2023-06" db="EMBL/GenBank/DDBJ databases">
        <title>Genome-scale phylogeny and comparative genomics of the fungal order Sordariales.</title>
        <authorList>
            <consortium name="Lawrence Berkeley National Laboratory"/>
            <person name="Hensen N."/>
            <person name="Bonometti L."/>
            <person name="Westerberg I."/>
            <person name="Brannstrom I.O."/>
            <person name="Guillou S."/>
            <person name="Cros-Aarteil S."/>
            <person name="Calhoun S."/>
            <person name="Haridas S."/>
            <person name="Kuo A."/>
            <person name="Mondo S."/>
            <person name="Pangilinan J."/>
            <person name="Riley R."/>
            <person name="LaButti K."/>
            <person name="Andreopoulos B."/>
            <person name="Lipzen A."/>
            <person name="Chen C."/>
            <person name="Yanf M."/>
            <person name="Daum C."/>
            <person name="Ng V."/>
            <person name="Clum A."/>
            <person name="Steindorff A."/>
            <person name="Ohm R."/>
            <person name="Martin F."/>
            <person name="Silar P."/>
            <person name="Natvig D."/>
            <person name="Lalanne C."/>
            <person name="Gautier V."/>
            <person name="Ament-velasquez S.L."/>
            <person name="Kruys A."/>
            <person name="Hutchinson M.I."/>
            <person name="Powell A.J."/>
            <person name="Barry K."/>
            <person name="Miller A.N."/>
            <person name="Grigoriev I.V."/>
            <person name="Debuchy R."/>
            <person name="Gladieux P."/>
            <person name="Thoren M.H."/>
            <person name="Johannesson H."/>
        </authorList>
    </citation>
    <scope>NUCLEOTIDE SEQUENCE</scope>
    <source>
        <strain evidence="9">SMH3187-1</strain>
    </source>
</reference>
<dbReference type="SUPFAM" id="SSF81321">
    <property type="entry name" value="Family A G protein-coupled receptor-like"/>
    <property type="match status" value="1"/>
</dbReference>
<evidence type="ECO:0000256" key="4">
    <source>
        <dbReference type="ARBA" id="ARBA00023136"/>
    </source>
</evidence>
<dbReference type="PANTHER" id="PTHR23112">
    <property type="entry name" value="G PROTEIN-COUPLED RECEPTOR 157-RELATED"/>
    <property type="match status" value="1"/>
</dbReference>
<feature type="transmembrane region" description="Helical" evidence="6">
    <location>
        <begin position="137"/>
        <end position="155"/>
    </location>
</feature>
<feature type="transmembrane region" description="Helical" evidence="6">
    <location>
        <begin position="446"/>
        <end position="467"/>
    </location>
</feature>
<comment type="caution">
    <text evidence="9">The sequence shown here is derived from an EMBL/GenBank/DDBJ whole genome shotgun (WGS) entry which is preliminary data.</text>
</comment>
<dbReference type="AlphaFoldDB" id="A0AA40K303"/>
<evidence type="ECO:0000256" key="6">
    <source>
        <dbReference type="SAM" id="Phobius"/>
    </source>
</evidence>
<keyword evidence="3 6" id="KW-1133">Transmembrane helix</keyword>
<dbReference type="EMBL" id="JAUKUD010000005">
    <property type="protein sequence ID" value="KAK0744044.1"/>
    <property type="molecule type" value="Genomic_DNA"/>
</dbReference>
<evidence type="ECO:0000313" key="10">
    <source>
        <dbReference type="Proteomes" id="UP001172155"/>
    </source>
</evidence>
<feature type="domain" description="Glucose receptor Git3-like N-terminal" evidence="7">
    <location>
        <begin position="26"/>
        <end position="207"/>
    </location>
</feature>
<feature type="region of interest" description="Disordered" evidence="5">
    <location>
        <begin position="251"/>
        <end position="271"/>
    </location>
</feature>
<dbReference type="Pfam" id="PF11710">
    <property type="entry name" value="Git3"/>
    <property type="match status" value="1"/>
</dbReference>
<dbReference type="Proteomes" id="UP001172155">
    <property type="component" value="Unassembled WGS sequence"/>
</dbReference>
<proteinExistence type="predicted"/>